<protein>
    <submittedName>
        <fullName evidence="1">Uncharacterized protein</fullName>
    </submittedName>
</protein>
<comment type="caution">
    <text evidence="1">The sequence shown here is derived from an EMBL/GenBank/DDBJ whole genome shotgun (WGS) entry which is preliminary data.</text>
</comment>
<proteinExistence type="predicted"/>
<sequence length="351" mass="40330">MAGAANQISRKKHVQELSMEGVEVPDQYISKDPTALIRGPEDVKESLPFMDLPVIDFTRLITSHEEEVGKLREAFSSWGCFHIINHGIESIMDEIRKDAKEFFQLPMEEKLKYGKEPNDLEGYGNDNVALETQARDWIDRIFLTVTPQDQRRMHLWPKNPHSFRKTLQDYTEKATNIIEILIKFAAKSLDLPENIFLSKCGEKPLSHCRINFYPPCPKPELVFGLKPHTDGSVITLVLPDEEVEGFQFHKDGQWYRVRPLQGAFEVNLGDQFQVLSNGIFKSVFHRVVANKEKERMSIALFWNPEKGKGIGPLEELINENRPRLYNKVEDNSDITYGAYQKGTSALDVLRL</sequence>
<reference evidence="2" key="1">
    <citation type="journal article" date="2023" name="Nat. Plants">
        <title>Single-cell RNA sequencing provides a high-resolution roadmap for understanding the multicellular compartmentation of specialized metabolism.</title>
        <authorList>
            <person name="Sun S."/>
            <person name="Shen X."/>
            <person name="Li Y."/>
            <person name="Li Y."/>
            <person name="Wang S."/>
            <person name="Li R."/>
            <person name="Zhang H."/>
            <person name="Shen G."/>
            <person name="Guo B."/>
            <person name="Wei J."/>
            <person name="Xu J."/>
            <person name="St-Pierre B."/>
            <person name="Chen S."/>
            <person name="Sun C."/>
        </authorList>
    </citation>
    <scope>NUCLEOTIDE SEQUENCE [LARGE SCALE GENOMIC DNA]</scope>
</reference>
<evidence type="ECO:0000313" key="2">
    <source>
        <dbReference type="Proteomes" id="UP001060085"/>
    </source>
</evidence>
<keyword evidence="2" id="KW-1185">Reference proteome</keyword>
<dbReference type="Proteomes" id="UP001060085">
    <property type="component" value="Linkage Group LG01"/>
</dbReference>
<accession>A0ACC0C403</accession>
<organism evidence="1 2">
    <name type="scientific">Catharanthus roseus</name>
    <name type="common">Madagascar periwinkle</name>
    <name type="synonym">Vinca rosea</name>
    <dbReference type="NCBI Taxonomy" id="4058"/>
    <lineage>
        <taxon>Eukaryota</taxon>
        <taxon>Viridiplantae</taxon>
        <taxon>Streptophyta</taxon>
        <taxon>Embryophyta</taxon>
        <taxon>Tracheophyta</taxon>
        <taxon>Spermatophyta</taxon>
        <taxon>Magnoliopsida</taxon>
        <taxon>eudicotyledons</taxon>
        <taxon>Gunneridae</taxon>
        <taxon>Pentapetalae</taxon>
        <taxon>asterids</taxon>
        <taxon>lamiids</taxon>
        <taxon>Gentianales</taxon>
        <taxon>Apocynaceae</taxon>
        <taxon>Rauvolfioideae</taxon>
        <taxon>Vinceae</taxon>
        <taxon>Catharanthinae</taxon>
        <taxon>Catharanthus</taxon>
    </lineage>
</organism>
<name>A0ACC0C403_CATRO</name>
<evidence type="ECO:0000313" key="1">
    <source>
        <dbReference type="EMBL" id="KAI5679622.1"/>
    </source>
</evidence>
<dbReference type="EMBL" id="CM044701">
    <property type="protein sequence ID" value="KAI5679622.1"/>
    <property type="molecule type" value="Genomic_DNA"/>
</dbReference>
<gene>
    <name evidence="1" type="ORF">M9H77_00849</name>
</gene>